<protein>
    <submittedName>
        <fullName evidence="2">Uncharacterized protein</fullName>
    </submittedName>
</protein>
<name>A0A9W7SJP0_9PEZI</name>
<dbReference type="AlphaFoldDB" id="A0A9W7SJP0"/>
<keyword evidence="3" id="KW-1185">Reference proteome</keyword>
<feature type="region of interest" description="Disordered" evidence="1">
    <location>
        <begin position="40"/>
        <end position="60"/>
    </location>
</feature>
<reference evidence="2 3" key="1">
    <citation type="journal article" date="2018" name="IMA Fungus">
        <title>IMA Genome-F 10: Nine draft genome sequences of Claviceps purpurea s.lat., including C. arundinis, C. humidiphila, and C. cf. spartinae, pseudomolecules for the pitch canker pathogen Fusarium circinatum, draft genome of Davidsoniella eucalypti, Grosmannia galeiformis, Quambalaria eucalypti, and Teratosphaeria destructans.</title>
        <authorList>
            <person name="Wingfield B.D."/>
            <person name="Liu M."/>
            <person name="Nguyen H.D."/>
            <person name="Lane F.A."/>
            <person name="Morgan S.W."/>
            <person name="De Vos L."/>
            <person name="Wilken P.M."/>
            <person name="Duong T.A."/>
            <person name="Aylward J."/>
            <person name="Coetzee M.P."/>
            <person name="Dadej K."/>
            <person name="De Beer Z.W."/>
            <person name="Findlay W."/>
            <person name="Havenga M."/>
            <person name="Kolarik M."/>
            <person name="Menzies J.G."/>
            <person name="Naidoo K."/>
            <person name="Pochopski O."/>
            <person name="Shoukouhi P."/>
            <person name="Santana Q.C."/>
            <person name="Seifert K.A."/>
            <person name="Soal N."/>
            <person name="Steenkamp E.T."/>
            <person name="Tatham C.T."/>
            <person name="van der Nest M.A."/>
            <person name="Wingfield M.J."/>
        </authorList>
    </citation>
    <scope>NUCLEOTIDE SEQUENCE [LARGE SCALE GENOMIC DNA]</scope>
    <source>
        <strain evidence="2">CMW44962</strain>
    </source>
</reference>
<accession>A0A9W7SJP0</accession>
<comment type="caution">
    <text evidence="2">The sequence shown here is derived from an EMBL/GenBank/DDBJ whole genome shotgun (WGS) entry which is preliminary data.</text>
</comment>
<evidence type="ECO:0000256" key="1">
    <source>
        <dbReference type="SAM" id="MobiDB-lite"/>
    </source>
</evidence>
<proteinExistence type="predicted"/>
<gene>
    <name evidence="2" type="ORF">Tdes44962_MAKER05587</name>
</gene>
<organism evidence="2 3">
    <name type="scientific">Teratosphaeria destructans</name>
    <dbReference type="NCBI Taxonomy" id="418781"/>
    <lineage>
        <taxon>Eukaryota</taxon>
        <taxon>Fungi</taxon>
        <taxon>Dikarya</taxon>
        <taxon>Ascomycota</taxon>
        <taxon>Pezizomycotina</taxon>
        <taxon>Dothideomycetes</taxon>
        <taxon>Dothideomycetidae</taxon>
        <taxon>Mycosphaerellales</taxon>
        <taxon>Teratosphaeriaceae</taxon>
        <taxon>Teratosphaeria</taxon>
    </lineage>
</organism>
<reference evidence="2 3" key="2">
    <citation type="journal article" date="2021" name="Curr. Genet.">
        <title>Genetic response to nitrogen starvation in the aggressive Eucalyptus foliar pathogen Teratosphaeria destructans.</title>
        <authorList>
            <person name="Havenga M."/>
            <person name="Wingfield B.D."/>
            <person name="Wingfield M.J."/>
            <person name="Dreyer L.L."/>
            <person name="Roets F."/>
            <person name="Aylward J."/>
        </authorList>
    </citation>
    <scope>NUCLEOTIDE SEQUENCE [LARGE SCALE GENOMIC DNA]</scope>
    <source>
        <strain evidence="2">CMW44962</strain>
    </source>
</reference>
<evidence type="ECO:0000313" key="3">
    <source>
        <dbReference type="Proteomes" id="UP001138500"/>
    </source>
</evidence>
<evidence type="ECO:0000313" key="2">
    <source>
        <dbReference type="EMBL" id="KAH9817009.1"/>
    </source>
</evidence>
<dbReference type="Proteomes" id="UP001138500">
    <property type="component" value="Unassembled WGS sequence"/>
</dbReference>
<sequence>MDIAHATRILADHIKSQIKTVIFDGLDNSAIEESYLEKNYDDDEPTQQALHLGAGLQYDE</sequence>
<dbReference type="EMBL" id="RIBY02002400">
    <property type="protein sequence ID" value="KAH9817009.1"/>
    <property type="molecule type" value="Genomic_DNA"/>
</dbReference>